<dbReference type="Proteomes" id="UP000245720">
    <property type="component" value="Unassembled WGS sequence"/>
</dbReference>
<dbReference type="PROSITE" id="PS51257">
    <property type="entry name" value="PROKAR_LIPOPROTEIN"/>
    <property type="match status" value="1"/>
</dbReference>
<name>A0A315XZ22_RUMFL</name>
<feature type="compositionally biased region" description="Polar residues" evidence="1">
    <location>
        <begin position="60"/>
        <end position="80"/>
    </location>
</feature>
<feature type="region of interest" description="Disordered" evidence="1">
    <location>
        <begin position="60"/>
        <end position="81"/>
    </location>
</feature>
<sequence>MKKLFFFSAYFISLFFSLSSCENISLDNQSDNSIVSTATIDQESSDSLVTSQTTLKSETTLSTQTSSIDDSTPENSVSETTVRKKADIQDLRNYYYTIPQLTNMDEILAQAKNSNLESYINYRSETGDGEDAWDAHIYIAPQSYSNNYGDFYEFSCDYIDVFVERRDRSQPFQLSKAQYIFYDSLYNVEYSAKGNLAGNHIQVCQGVYAVDPTATFSSLEEALEKAISLS</sequence>
<comment type="caution">
    <text evidence="3">The sequence shown here is derived from an EMBL/GenBank/DDBJ whole genome shotgun (WGS) entry which is preliminary data.</text>
</comment>
<evidence type="ECO:0000256" key="1">
    <source>
        <dbReference type="SAM" id="MobiDB-lite"/>
    </source>
</evidence>
<evidence type="ECO:0000256" key="2">
    <source>
        <dbReference type="SAM" id="SignalP"/>
    </source>
</evidence>
<evidence type="ECO:0008006" key="5">
    <source>
        <dbReference type="Google" id="ProtNLM"/>
    </source>
</evidence>
<gene>
    <name evidence="3" type="ORF">IE37_01637</name>
</gene>
<dbReference type="EMBL" id="QGDI01000006">
    <property type="protein sequence ID" value="PWJ12554.1"/>
    <property type="molecule type" value="Genomic_DNA"/>
</dbReference>
<feature type="chain" id="PRO_5039434724" description="Lipoprotein" evidence="2">
    <location>
        <begin position="23"/>
        <end position="230"/>
    </location>
</feature>
<dbReference type="RefSeq" id="WP_109726420.1">
    <property type="nucleotide sequence ID" value="NZ_QGDI01000006.1"/>
</dbReference>
<keyword evidence="2" id="KW-0732">Signal</keyword>
<feature type="signal peptide" evidence="2">
    <location>
        <begin position="1"/>
        <end position="22"/>
    </location>
</feature>
<dbReference type="AlphaFoldDB" id="A0A315XZ22"/>
<proteinExistence type="predicted"/>
<organism evidence="3 4">
    <name type="scientific">Ruminococcus flavefaciens</name>
    <dbReference type="NCBI Taxonomy" id="1265"/>
    <lineage>
        <taxon>Bacteria</taxon>
        <taxon>Bacillati</taxon>
        <taxon>Bacillota</taxon>
        <taxon>Clostridia</taxon>
        <taxon>Eubacteriales</taxon>
        <taxon>Oscillospiraceae</taxon>
        <taxon>Ruminococcus</taxon>
    </lineage>
</organism>
<evidence type="ECO:0000313" key="4">
    <source>
        <dbReference type="Proteomes" id="UP000245720"/>
    </source>
</evidence>
<protein>
    <recommendedName>
        <fullName evidence="5">Lipoprotein</fullName>
    </recommendedName>
</protein>
<evidence type="ECO:0000313" key="3">
    <source>
        <dbReference type="EMBL" id="PWJ12554.1"/>
    </source>
</evidence>
<reference evidence="3 4" key="1">
    <citation type="submission" date="2018-05" db="EMBL/GenBank/DDBJ databases">
        <title>The Hungate 1000. A catalogue of reference genomes from the rumen microbiome.</title>
        <authorList>
            <person name="Kelly W."/>
        </authorList>
    </citation>
    <scope>NUCLEOTIDE SEQUENCE [LARGE SCALE GENOMIC DNA]</scope>
    <source>
        <strain evidence="3 4">SAb67</strain>
    </source>
</reference>
<accession>A0A315XZ22</accession>